<reference evidence="1" key="1">
    <citation type="submission" date="2024-05" db="EMBL/GenBank/DDBJ databases">
        <title>Alkalihalobacillus sp. strain MEB203 novel alkaliphilic bacterium from Lonar Lake, India.</title>
        <authorList>
            <person name="Joshi A."/>
            <person name="Thite S."/>
            <person name="Mengade P."/>
        </authorList>
    </citation>
    <scope>NUCLEOTIDE SEQUENCE</scope>
    <source>
        <strain evidence="1">MEB 203</strain>
    </source>
</reference>
<evidence type="ECO:0000313" key="1">
    <source>
        <dbReference type="EMBL" id="MDE5414184.1"/>
    </source>
</evidence>
<name>A0ABT5VFF5_9BACI</name>
<dbReference type="Proteomes" id="UP001148125">
    <property type="component" value="Unassembled WGS sequence"/>
</dbReference>
<protein>
    <submittedName>
        <fullName evidence="1">Uncharacterized protein</fullName>
    </submittedName>
</protein>
<dbReference type="RefSeq" id="WP_275118800.1">
    <property type="nucleotide sequence ID" value="NZ_JAOTPO010000008.1"/>
</dbReference>
<dbReference type="EMBL" id="JAOTPO010000008">
    <property type="protein sequence ID" value="MDE5414184.1"/>
    <property type="molecule type" value="Genomic_DNA"/>
</dbReference>
<proteinExistence type="predicted"/>
<accession>A0ABT5VFF5</accession>
<evidence type="ECO:0000313" key="2">
    <source>
        <dbReference type="Proteomes" id="UP001148125"/>
    </source>
</evidence>
<gene>
    <name evidence="1" type="ORF">N7Z68_12445</name>
</gene>
<sequence length="123" mass="14526">MPKFVQPKHFNDAFNCPRCGVLSPQHWFDIVKSGDKIEIKDVDLFIIAGRRRASPYIKTSSEENSFRKAWDLTISICQHCNNYTIWENEQIIYPFQTELPEPHEDMYDDVKGIYQEATLVYKH</sequence>
<organism evidence="1 2">
    <name type="scientific">Alkalihalobacterium chitinilyticum</name>
    <dbReference type="NCBI Taxonomy" id="2980103"/>
    <lineage>
        <taxon>Bacteria</taxon>
        <taxon>Bacillati</taxon>
        <taxon>Bacillota</taxon>
        <taxon>Bacilli</taxon>
        <taxon>Bacillales</taxon>
        <taxon>Bacillaceae</taxon>
        <taxon>Alkalihalobacterium</taxon>
    </lineage>
</organism>
<keyword evidence="2" id="KW-1185">Reference proteome</keyword>
<comment type="caution">
    <text evidence="1">The sequence shown here is derived from an EMBL/GenBank/DDBJ whole genome shotgun (WGS) entry which is preliminary data.</text>
</comment>